<feature type="domain" description="SOCS box" evidence="5">
    <location>
        <begin position="337"/>
        <end position="379"/>
    </location>
</feature>
<evidence type="ECO:0000256" key="2">
    <source>
        <dbReference type="ARBA" id="ARBA00022737"/>
    </source>
</evidence>
<dbReference type="InterPro" id="IPR001496">
    <property type="entry name" value="SOCS_box"/>
</dbReference>
<dbReference type="GO" id="GO:0006511">
    <property type="term" value="P:ubiquitin-dependent protein catabolic process"/>
    <property type="evidence" value="ECO:0007669"/>
    <property type="project" value="TreeGrafter"/>
</dbReference>
<reference evidence="6" key="1">
    <citation type="submission" date="2025-08" db="UniProtKB">
        <authorList>
            <consortium name="Ensembl"/>
        </authorList>
    </citation>
    <scope>IDENTIFICATION</scope>
</reference>
<dbReference type="OrthoDB" id="4735278at2759"/>
<proteinExistence type="predicted"/>
<feature type="repeat" description="ANK" evidence="4">
    <location>
        <begin position="126"/>
        <end position="155"/>
    </location>
</feature>
<dbReference type="SUPFAM" id="SSF48403">
    <property type="entry name" value="Ankyrin repeat"/>
    <property type="match status" value="1"/>
</dbReference>
<dbReference type="InterPro" id="IPR036036">
    <property type="entry name" value="SOCS_box-like_dom_sf"/>
</dbReference>
<evidence type="ECO:0000256" key="4">
    <source>
        <dbReference type="PROSITE-ProRule" id="PRU00023"/>
    </source>
</evidence>
<dbReference type="SMART" id="SM00248">
    <property type="entry name" value="ANK"/>
    <property type="match status" value="6"/>
</dbReference>
<dbReference type="PANTHER" id="PTHR24173:SF27">
    <property type="entry name" value="ANKYRIN REPEAT AND SOCS BOX PROTEIN 1"/>
    <property type="match status" value="1"/>
</dbReference>
<dbReference type="PROSITE" id="PS50225">
    <property type="entry name" value="SOCS"/>
    <property type="match status" value="1"/>
</dbReference>
<sequence length="379" mass="42051">MLGVTARGQLVFTNGAWGLKQQWTDARQRRGFGDDMSAGRNLRAWLKEQLCDYSADQDTRLHNAACVGDIDTIRTLLQDEQFLRSIKKNGPCGVYSIVRQCVRPLCTHTERIDERLVWCSGWLPCSPLRIAATAGHADCVDLLIRYGAQLELVDVKGQTPLYVATENGHLDCVQVLLKAGANPNGSLHNRSSPVYNSARVGRADILQELIRYGADVDIDHQLLFRGSGSSLRSLASSPLYISAAYHNVSCFRLLLEAGANPDYNCWSAECLANLPRSGPSCLLDAILQHGFDHEIVQLLIDFGADLNLVQGDPSAEQHFHLSQNPKALQLYKEAKCSPRSLSQICRITVRRALGKKRLSSARTLPLPPRVLKYLLYEES</sequence>
<keyword evidence="3 4" id="KW-0040">ANK repeat</keyword>
<dbReference type="PROSITE" id="PS50297">
    <property type="entry name" value="ANK_REP_REGION"/>
    <property type="match status" value="3"/>
</dbReference>
<name>A0A8C5PN73_9ANUR</name>
<evidence type="ECO:0000256" key="1">
    <source>
        <dbReference type="ARBA" id="ARBA00004906"/>
    </source>
</evidence>
<keyword evidence="2" id="KW-0677">Repeat</keyword>
<gene>
    <name evidence="6" type="primary">ASB1</name>
</gene>
<dbReference type="InterPro" id="IPR002110">
    <property type="entry name" value="Ankyrin_rpt"/>
</dbReference>
<dbReference type="Gene3D" id="1.10.750.20">
    <property type="entry name" value="SOCS box"/>
    <property type="match status" value="1"/>
</dbReference>
<dbReference type="UniPathway" id="UPA00143"/>
<dbReference type="PANTHER" id="PTHR24173">
    <property type="entry name" value="ANKYRIN REPEAT CONTAINING"/>
    <property type="match status" value="1"/>
</dbReference>
<dbReference type="PRINTS" id="PR01415">
    <property type="entry name" value="ANKYRIN"/>
</dbReference>
<dbReference type="PROSITE" id="PS50088">
    <property type="entry name" value="ANK_REPEAT"/>
    <property type="match status" value="3"/>
</dbReference>
<dbReference type="Proteomes" id="UP000694569">
    <property type="component" value="Unplaced"/>
</dbReference>
<dbReference type="Pfam" id="PF07525">
    <property type="entry name" value="SOCS_box"/>
    <property type="match status" value="1"/>
</dbReference>
<dbReference type="GO" id="GO:0035556">
    <property type="term" value="P:intracellular signal transduction"/>
    <property type="evidence" value="ECO:0007669"/>
    <property type="project" value="InterPro"/>
</dbReference>
<dbReference type="Gene3D" id="1.25.40.20">
    <property type="entry name" value="Ankyrin repeat-containing domain"/>
    <property type="match status" value="1"/>
</dbReference>
<reference evidence="6" key="2">
    <citation type="submission" date="2025-09" db="UniProtKB">
        <authorList>
            <consortium name="Ensembl"/>
        </authorList>
    </citation>
    <scope>IDENTIFICATION</scope>
</reference>
<evidence type="ECO:0000256" key="3">
    <source>
        <dbReference type="ARBA" id="ARBA00023043"/>
    </source>
</evidence>
<dbReference type="Ensembl" id="ENSLLET00000026169.1">
    <property type="protein sequence ID" value="ENSLLEP00000025207.1"/>
    <property type="gene ID" value="ENSLLEG00000016008.1"/>
</dbReference>
<dbReference type="SMART" id="SM00969">
    <property type="entry name" value="SOCS_box"/>
    <property type="match status" value="1"/>
</dbReference>
<evidence type="ECO:0000313" key="6">
    <source>
        <dbReference type="Ensembl" id="ENSLLEP00000025207.1"/>
    </source>
</evidence>
<accession>A0A8C5PN73</accession>
<feature type="repeat" description="ANK" evidence="4">
    <location>
        <begin position="156"/>
        <end position="184"/>
    </location>
</feature>
<dbReference type="InterPro" id="IPR036770">
    <property type="entry name" value="Ankyrin_rpt-contain_sf"/>
</dbReference>
<dbReference type="GeneTree" id="ENSGT00940000153969"/>
<dbReference type="AlphaFoldDB" id="A0A8C5PN73"/>
<dbReference type="Pfam" id="PF12796">
    <property type="entry name" value="Ank_2"/>
    <property type="match status" value="2"/>
</dbReference>
<dbReference type="GO" id="GO:0000151">
    <property type="term" value="C:ubiquitin ligase complex"/>
    <property type="evidence" value="ECO:0007669"/>
    <property type="project" value="TreeGrafter"/>
</dbReference>
<organism evidence="6 7">
    <name type="scientific">Leptobrachium leishanense</name>
    <name type="common">Leishan spiny toad</name>
    <dbReference type="NCBI Taxonomy" id="445787"/>
    <lineage>
        <taxon>Eukaryota</taxon>
        <taxon>Metazoa</taxon>
        <taxon>Chordata</taxon>
        <taxon>Craniata</taxon>
        <taxon>Vertebrata</taxon>
        <taxon>Euteleostomi</taxon>
        <taxon>Amphibia</taxon>
        <taxon>Batrachia</taxon>
        <taxon>Anura</taxon>
        <taxon>Pelobatoidea</taxon>
        <taxon>Megophryidae</taxon>
        <taxon>Leptobrachium</taxon>
    </lineage>
</organism>
<dbReference type="GO" id="GO:0016567">
    <property type="term" value="P:protein ubiquitination"/>
    <property type="evidence" value="ECO:0007669"/>
    <property type="project" value="UniProtKB-UniPathway"/>
</dbReference>
<evidence type="ECO:0000313" key="7">
    <source>
        <dbReference type="Proteomes" id="UP000694569"/>
    </source>
</evidence>
<dbReference type="SUPFAM" id="SSF158235">
    <property type="entry name" value="SOCS box-like"/>
    <property type="match status" value="1"/>
</dbReference>
<evidence type="ECO:0000259" key="5">
    <source>
        <dbReference type="PROSITE" id="PS50225"/>
    </source>
</evidence>
<protein>
    <submittedName>
        <fullName evidence="6">Ankyrin repeat and SOCS box containing 1</fullName>
    </submittedName>
</protein>
<comment type="pathway">
    <text evidence="1">Protein modification; protein ubiquitination.</text>
</comment>
<dbReference type="FunFam" id="1.10.750.20:FF:000001">
    <property type="entry name" value="Ankyrin repeat and SOCS box containing 1"/>
    <property type="match status" value="1"/>
</dbReference>
<feature type="repeat" description="ANK" evidence="4">
    <location>
        <begin position="189"/>
        <end position="221"/>
    </location>
</feature>
<keyword evidence="7" id="KW-1185">Reference proteome</keyword>